<evidence type="ECO:0000313" key="5">
    <source>
        <dbReference type="Proteomes" id="UP000011715"/>
    </source>
</evidence>
<reference evidence="3" key="3">
    <citation type="submission" date="2011-03" db="EMBL/GenBank/DDBJ databases">
        <title>Annotation of Magnaporthe poae ATCC 64411.</title>
        <authorList>
            <person name="Ma L.-J."/>
            <person name="Dead R."/>
            <person name="Young S.K."/>
            <person name="Zeng Q."/>
            <person name="Gargeya S."/>
            <person name="Fitzgerald M."/>
            <person name="Haas B."/>
            <person name="Abouelleil A."/>
            <person name="Alvarado L."/>
            <person name="Arachchi H.M."/>
            <person name="Berlin A."/>
            <person name="Brown A."/>
            <person name="Chapman S.B."/>
            <person name="Chen Z."/>
            <person name="Dunbar C."/>
            <person name="Freedman E."/>
            <person name="Gearin G."/>
            <person name="Gellesch M."/>
            <person name="Goldberg J."/>
            <person name="Griggs A."/>
            <person name="Gujja S."/>
            <person name="Heiman D."/>
            <person name="Howarth C."/>
            <person name="Larson L."/>
            <person name="Lui A."/>
            <person name="MacDonald P.J.P."/>
            <person name="Mehta T."/>
            <person name="Montmayeur A."/>
            <person name="Murphy C."/>
            <person name="Neiman D."/>
            <person name="Pearson M."/>
            <person name="Priest M."/>
            <person name="Roberts A."/>
            <person name="Saif S."/>
            <person name="Shea T."/>
            <person name="Shenoy N."/>
            <person name="Sisk P."/>
            <person name="Stolte C."/>
            <person name="Sykes S."/>
            <person name="Yandava C."/>
            <person name="Wortman J."/>
            <person name="Nusbaum C."/>
            <person name="Birren B."/>
        </authorList>
    </citation>
    <scope>NUCLEOTIDE SEQUENCE</scope>
    <source>
        <strain evidence="3">ATCC 64411</strain>
    </source>
</reference>
<dbReference type="AlphaFoldDB" id="A0A0C4EC38"/>
<dbReference type="Pfam" id="PF24137">
    <property type="entry name" value="DA_N"/>
    <property type="match status" value="1"/>
</dbReference>
<gene>
    <name evidence="3" type="ORF">MAPG_10252</name>
</gene>
<proteinExistence type="predicted"/>
<sequence length="125" mass="13608">MPRLSTSHNLLPVPLFRAPSKPSRSSQASQPNAFPKYVDAIGGKAPELWRLDAVSEVNQSALVGFTRRRQAAGRAWLRGAGPPGLGADKSTWTRDVFFPECNITDTKEKGVTGMWQDEIRGSGIS</sequence>
<feature type="compositionally biased region" description="Polar residues" evidence="1">
    <location>
        <begin position="22"/>
        <end position="32"/>
    </location>
</feature>
<reference evidence="4" key="4">
    <citation type="journal article" date="2015" name="G3 (Bethesda)">
        <title>Genome sequences of three phytopathogenic species of the Magnaporthaceae family of fungi.</title>
        <authorList>
            <person name="Okagaki L.H."/>
            <person name="Nunes C.C."/>
            <person name="Sailsbery J."/>
            <person name="Clay B."/>
            <person name="Brown D."/>
            <person name="John T."/>
            <person name="Oh Y."/>
            <person name="Young N."/>
            <person name="Fitzgerald M."/>
            <person name="Haas B.J."/>
            <person name="Zeng Q."/>
            <person name="Young S."/>
            <person name="Adiconis X."/>
            <person name="Fan L."/>
            <person name="Levin J.Z."/>
            <person name="Mitchell T.K."/>
            <person name="Okubara P.A."/>
            <person name="Farman M.L."/>
            <person name="Kohn L.M."/>
            <person name="Birren B."/>
            <person name="Ma L.-J."/>
            <person name="Dean R.A."/>
        </authorList>
    </citation>
    <scope>NUCLEOTIDE SEQUENCE</scope>
    <source>
        <strain evidence="4">ATCC 64411 / 73-15</strain>
    </source>
</reference>
<dbReference type="STRING" id="644358.A0A0C4EC38"/>
<dbReference type="OrthoDB" id="5344254at2759"/>
<dbReference type="EMBL" id="ADBL01002295">
    <property type="status" value="NOT_ANNOTATED_CDS"/>
    <property type="molecule type" value="Genomic_DNA"/>
</dbReference>
<reference evidence="5" key="1">
    <citation type="submission" date="2010-05" db="EMBL/GenBank/DDBJ databases">
        <title>The genome sequence of Magnaporthe poae strain ATCC 64411.</title>
        <authorList>
            <person name="Ma L.-J."/>
            <person name="Dead R."/>
            <person name="Young S."/>
            <person name="Zeng Q."/>
            <person name="Koehrsen M."/>
            <person name="Alvarado L."/>
            <person name="Berlin A."/>
            <person name="Chapman S.B."/>
            <person name="Chen Z."/>
            <person name="Freedman E."/>
            <person name="Gellesch M."/>
            <person name="Goldberg J."/>
            <person name="Griggs A."/>
            <person name="Gujja S."/>
            <person name="Heilman E.R."/>
            <person name="Heiman D."/>
            <person name="Hepburn T."/>
            <person name="Howarth C."/>
            <person name="Jen D."/>
            <person name="Larson L."/>
            <person name="Mehta T."/>
            <person name="Neiman D."/>
            <person name="Pearson M."/>
            <person name="Roberts A."/>
            <person name="Saif S."/>
            <person name="Shea T."/>
            <person name="Shenoy N."/>
            <person name="Sisk P."/>
            <person name="Stolte C."/>
            <person name="Sykes S."/>
            <person name="Walk T."/>
            <person name="White J."/>
            <person name="Yandava C."/>
            <person name="Haas B."/>
            <person name="Nusbaum C."/>
            <person name="Birren B."/>
        </authorList>
    </citation>
    <scope>NUCLEOTIDE SEQUENCE [LARGE SCALE GENOMIC DNA]</scope>
    <source>
        <strain evidence="5">ATCC 64411 / 73-15</strain>
    </source>
</reference>
<feature type="domain" description="Diels-Alderase N-terminal" evidence="2">
    <location>
        <begin position="29"/>
        <end position="122"/>
    </location>
</feature>
<dbReference type="VEuPathDB" id="FungiDB:MAPG_10252"/>
<reference evidence="3" key="2">
    <citation type="submission" date="2010-05" db="EMBL/GenBank/DDBJ databases">
        <title>The Genome Sequence of Magnaporthe poae strain ATCC 64411.</title>
        <authorList>
            <consortium name="The Broad Institute Genome Sequencing Platform"/>
            <consortium name="Broad Institute Genome Sequencing Center for Infectious Disease"/>
            <person name="Ma L.-J."/>
            <person name="Dead R."/>
            <person name="Young S."/>
            <person name="Zeng Q."/>
            <person name="Koehrsen M."/>
            <person name="Alvarado L."/>
            <person name="Berlin A."/>
            <person name="Chapman S.B."/>
            <person name="Chen Z."/>
            <person name="Freedman E."/>
            <person name="Gellesch M."/>
            <person name="Goldberg J."/>
            <person name="Griggs A."/>
            <person name="Gujja S."/>
            <person name="Heilman E.R."/>
            <person name="Heiman D."/>
            <person name="Hepburn T."/>
            <person name="Howarth C."/>
            <person name="Jen D."/>
            <person name="Larson L."/>
            <person name="Mehta T."/>
            <person name="Neiman D."/>
            <person name="Pearson M."/>
            <person name="Roberts A."/>
            <person name="Saif S."/>
            <person name="Shea T."/>
            <person name="Shenoy N."/>
            <person name="Sisk P."/>
            <person name="Stolte C."/>
            <person name="Sykes S."/>
            <person name="Walk T."/>
            <person name="White J."/>
            <person name="Yandava C."/>
            <person name="Haas B."/>
            <person name="Nusbaum C."/>
            <person name="Birren B."/>
        </authorList>
    </citation>
    <scope>NUCLEOTIDE SEQUENCE</scope>
    <source>
        <strain evidence="3">ATCC 64411</strain>
    </source>
</reference>
<evidence type="ECO:0000256" key="1">
    <source>
        <dbReference type="SAM" id="MobiDB-lite"/>
    </source>
</evidence>
<reference evidence="4" key="5">
    <citation type="submission" date="2015-06" db="UniProtKB">
        <authorList>
            <consortium name="EnsemblFungi"/>
        </authorList>
    </citation>
    <scope>IDENTIFICATION</scope>
    <source>
        <strain evidence="4">ATCC 64411</strain>
    </source>
</reference>
<feature type="region of interest" description="Disordered" evidence="1">
    <location>
        <begin position="1"/>
        <end position="33"/>
    </location>
</feature>
<dbReference type="EnsemblFungi" id="MAPG_10252T0">
    <property type="protein sequence ID" value="MAPG_10252T0"/>
    <property type="gene ID" value="MAPG_10252"/>
</dbReference>
<name>A0A0C4EC38_MAGP6</name>
<evidence type="ECO:0000259" key="2">
    <source>
        <dbReference type="Pfam" id="PF24137"/>
    </source>
</evidence>
<dbReference type="eggNOG" id="ENOG502SKS4">
    <property type="taxonomic scope" value="Eukaryota"/>
</dbReference>
<evidence type="ECO:0000313" key="3">
    <source>
        <dbReference type="EMBL" id="KLU90398.1"/>
    </source>
</evidence>
<keyword evidence="5" id="KW-1185">Reference proteome</keyword>
<accession>A0A0C4EC38</accession>
<organism evidence="4 5">
    <name type="scientific">Magnaporthiopsis poae (strain ATCC 64411 / 73-15)</name>
    <name type="common">Kentucky bluegrass fungus</name>
    <name type="synonym">Magnaporthe poae</name>
    <dbReference type="NCBI Taxonomy" id="644358"/>
    <lineage>
        <taxon>Eukaryota</taxon>
        <taxon>Fungi</taxon>
        <taxon>Dikarya</taxon>
        <taxon>Ascomycota</taxon>
        <taxon>Pezizomycotina</taxon>
        <taxon>Sordariomycetes</taxon>
        <taxon>Sordariomycetidae</taxon>
        <taxon>Magnaporthales</taxon>
        <taxon>Magnaporthaceae</taxon>
        <taxon>Magnaporthiopsis</taxon>
    </lineage>
</organism>
<protein>
    <recommendedName>
        <fullName evidence="2">Diels-Alderase N-terminal domain-containing protein</fullName>
    </recommendedName>
</protein>
<dbReference type="InterPro" id="IPR056402">
    <property type="entry name" value="DA_N"/>
</dbReference>
<evidence type="ECO:0000313" key="4">
    <source>
        <dbReference type="EnsemblFungi" id="MAPG_10252T0"/>
    </source>
</evidence>
<dbReference type="Proteomes" id="UP000011715">
    <property type="component" value="Unassembled WGS sequence"/>
</dbReference>
<dbReference type="EMBL" id="GL876975">
    <property type="protein sequence ID" value="KLU90398.1"/>
    <property type="molecule type" value="Genomic_DNA"/>
</dbReference>